<protein>
    <submittedName>
        <fullName evidence="1">Uncharacterized protein</fullName>
    </submittedName>
</protein>
<organism evidence="1 2">
    <name type="scientific">Sulfuricella denitrificans (strain DSM 22764 / NBRC 105220 / skB26)</name>
    <dbReference type="NCBI Taxonomy" id="1163617"/>
    <lineage>
        <taxon>Bacteria</taxon>
        <taxon>Pseudomonadati</taxon>
        <taxon>Pseudomonadota</taxon>
        <taxon>Betaproteobacteria</taxon>
        <taxon>Nitrosomonadales</taxon>
        <taxon>Sulfuricellaceae</taxon>
        <taxon>Sulfuricella</taxon>
    </lineage>
</organism>
<dbReference type="eggNOG" id="ENOG5032SK5">
    <property type="taxonomic scope" value="Bacteria"/>
</dbReference>
<dbReference type="AlphaFoldDB" id="S6AMY9"/>
<name>S6AMY9_SULDS</name>
<reference evidence="1 2" key="1">
    <citation type="journal article" date="2012" name="Appl. Environ. Microbiol.">
        <title>Draft genome sequence of a psychrotolerant sulfur-oxidizing bacterium, Sulfuricella denitrificans skB26, and proteomic insights into cold adaptation.</title>
        <authorList>
            <person name="Watanabe T."/>
            <person name="Kojima H."/>
            <person name="Fukui M."/>
        </authorList>
    </citation>
    <scope>NUCLEOTIDE SEQUENCE [LARGE SCALE GENOMIC DNA]</scope>
    <source>
        <strain evidence="2">skB26</strain>
    </source>
</reference>
<evidence type="ECO:0000313" key="1">
    <source>
        <dbReference type="EMBL" id="BAN36184.1"/>
    </source>
</evidence>
<accession>S6AMY9</accession>
<dbReference type="Proteomes" id="UP000015559">
    <property type="component" value="Chromosome"/>
</dbReference>
<gene>
    <name evidence="1" type="ORF">SCD_n02376</name>
</gene>
<proteinExistence type="predicted"/>
<dbReference type="STRING" id="1163617.SCD_n02376"/>
<sequence>MNASSDPLSRIFLLSHMRAFTSLAGHILGSHPQINGYYEMHISYEDASALDKQLDVFLEGDVFKENSRYLFDKLLHNDYLLKPGQLGLANMKILISLLEPEHTIKSIVHLFAQKEIEDLYASPVEAANYYIARVQALADFSRTANQPYYYFDAELFQRAPEKLLPRLSDWLELDSPLSERYQILSQTGQARKGDSSKRMHSGVIDRTPVDYAHIAIPEDVLHTAREVCRECRRQIIGNAVDSACLD</sequence>
<dbReference type="SUPFAM" id="SSF52540">
    <property type="entry name" value="P-loop containing nucleoside triphosphate hydrolases"/>
    <property type="match status" value="1"/>
</dbReference>
<dbReference type="Gene3D" id="3.40.50.300">
    <property type="entry name" value="P-loop containing nucleotide triphosphate hydrolases"/>
    <property type="match status" value="1"/>
</dbReference>
<dbReference type="InterPro" id="IPR027417">
    <property type="entry name" value="P-loop_NTPase"/>
</dbReference>
<dbReference type="KEGG" id="sdr:SCD_n02376"/>
<dbReference type="EMBL" id="AP013066">
    <property type="protein sequence ID" value="BAN36184.1"/>
    <property type="molecule type" value="Genomic_DNA"/>
</dbReference>
<evidence type="ECO:0000313" key="2">
    <source>
        <dbReference type="Proteomes" id="UP000015559"/>
    </source>
</evidence>
<dbReference type="RefSeq" id="WP_009205381.1">
    <property type="nucleotide sequence ID" value="NC_022357.1"/>
</dbReference>
<dbReference type="OrthoDB" id="8557083at2"/>
<keyword evidence="2" id="KW-1185">Reference proteome</keyword>
<dbReference type="HOGENOM" id="CLU_085995_0_0_4"/>